<organism evidence="1 2">
    <name type="scientific">Electrophorus electricus</name>
    <name type="common">Electric eel</name>
    <name type="synonym">Gymnotus electricus</name>
    <dbReference type="NCBI Taxonomy" id="8005"/>
    <lineage>
        <taxon>Eukaryota</taxon>
        <taxon>Metazoa</taxon>
        <taxon>Chordata</taxon>
        <taxon>Craniata</taxon>
        <taxon>Vertebrata</taxon>
        <taxon>Euteleostomi</taxon>
        <taxon>Actinopterygii</taxon>
        <taxon>Neopterygii</taxon>
        <taxon>Teleostei</taxon>
        <taxon>Ostariophysi</taxon>
        <taxon>Gymnotiformes</taxon>
        <taxon>Gymnotoidei</taxon>
        <taxon>Gymnotidae</taxon>
        <taxon>Electrophorus</taxon>
    </lineage>
</organism>
<reference evidence="1" key="3">
    <citation type="submission" date="2020-05" db="EMBL/GenBank/DDBJ databases">
        <title>Electrophorus electricus (electric eel) genome, fEleEle1, primary haplotype.</title>
        <authorList>
            <person name="Myers G."/>
            <person name="Meyer A."/>
            <person name="Fedrigo O."/>
            <person name="Formenti G."/>
            <person name="Rhie A."/>
            <person name="Tracey A."/>
            <person name="Sims Y."/>
            <person name="Jarvis E.D."/>
        </authorList>
    </citation>
    <scope>NUCLEOTIDE SEQUENCE [LARGE SCALE GENOMIC DNA]</scope>
</reference>
<reference evidence="2" key="2">
    <citation type="journal article" date="2017" name="Sci. Adv.">
        <title>A tail of two voltages: Proteomic comparison of the three electric organs of the electric eel.</title>
        <authorList>
            <person name="Traeger L.L."/>
            <person name="Sabat G."/>
            <person name="Barrett-Wilt G.A."/>
            <person name="Wells G.B."/>
            <person name="Sussman M.R."/>
        </authorList>
    </citation>
    <scope>NUCLEOTIDE SEQUENCE [LARGE SCALE GENOMIC DNA]</scope>
</reference>
<reference evidence="1" key="5">
    <citation type="submission" date="2025-09" db="UniProtKB">
        <authorList>
            <consortium name="Ensembl"/>
        </authorList>
    </citation>
    <scope>IDENTIFICATION</scope>
</reference>
<accession>A0A4W4E6T4</accession>
<evidence type="ECO:0000313" key="2">
    <source>
        <dbReference type="Proteomes" id="UP000314983"/>
    </source>
</evidence>
<name>A0A4W4E6T4_ELEEL</name>
<dbReference type="Ensembl" id="ENSEEET00000007514.2">
    <property type="protein sequence ID" value="ENSEEEP00000007413.2"/>
    <property type="gene ID" value="ENSEEEG00000003895.2"/>
</dbReference>
<protein>
    <submittedName>
        <fullName evidence="1">Uncharacterized protein</fullName>
    </submittedName>
</protein>
<dbReference type="STRING" id="8005.ENSEEEP00000007413"/>
<evidence type="ECO:0000313" key="1">
    <source>
        <dbReference type="Ensembl" id="ENSEEEP00000007413.2"/>
    </source>
</evidence>
<dbReference type="Proteomes" id="UP000314983">
    <property type="component" value="Chromosome 8"/>
</dbReference>
<reference evidence="2" key="1">
    <citation type="journal article" date="2014" name="Science">
        <title>Nonhuman genetics. Genomic basis for the convergent evolution of electric organs.</title>
        <authorList>
            <person name="Gallant J.R."/>
            <person name="Traeger L.L."/>
            <person name="Volkening J.D."/>
            <person name="Moffett H."/>
            <person name="Chen P.H."/>
            <person name="Novina C.D."/>
            <person name="Phillips G.N.Jr."/>
            <person name="Anand R."/>
            <person name="Wells G.B."/>
            <person name="Pinch M."/>
            <person name="Guth R."/>
            <person name="Unguez G.A."/>
            <person name="Albert J.S."/>
            <person name="Zakon H.H."/>
            <person name="Samanta M.P."/>
            <person name="Sussman M.R."/>
        </authorList>
    </citation>
    <scope>NUCLEOTIDE SEQUENCE [LARGE SCALE GENOMIC DNA]</scope>
</reference>
<proteinExistence type="predicted"/>
<sequence>IVTGAFSKVYLGCATSNKISKNYKLANYLRCKNHNMVSINIISINDAPPNYSKIFLHPNVVSPGHSILILTFLLGTSFRSLFEISV</sequence>
<dbReference type="GeneTree" id="ENSGT01020000232004"/>
<reference evidence="1" key="4">
    <citation type="submission" date="2025-08" db="UniProtKB">
        <authorList>
            <consortium name="Ensembl"/>
        </authorList>
    </citation>
    <scope>IDENTIFICATION</scope>
</reference>
<keyword evidence="2" id="KW-1185">Reference proteome</keyword>
<dbReference type="AlphaFoldDB" id="A0A4W4E6T4"/>